<dbReference type="AlphaFoldDB" id="A0A9E7ZSK0"/>
<name>A0A9E7ZSK0_9HYPH</name>
<dbReference type="EMBL" id="CP102774">
    <property type="protein sequence ID" value="UZF85507.1"/>
    <property type="molecule type" value="Genomic_DNA"/>
</dbReference>
<gene>
    <name evidence="2" type="ORF">NWE54_16955</name>
</gene>
<reference evidence="2" key="1">
    <citation type="submission" date="2022-08" db="EMBL/GenBank/DDBJ databases">
        <title>Complete Genome Sequences of 2 Bosea sp. soil isolates.</title>
        <authorList>
            <person name="Alvarez Arevalo M."/>
            <person name="Sterndorff E.B."/>
            <person name="Faurdal D."/>
            <person name="Joergensen T.S."/>
            <person name="Weber T."/>
        </authorList>
    </citation>
    <scope>NUCLEOTIDE SEQUENCE</scope>
    <source>
        <strain evidence="2">NBC_00436</strain>
    </source>
</reference>
<feature type="transmembrane region" description="Helical" evidence="1">
    <location>
        <begin position="6"/>
        <end position="24"/>
    </location>
</feature>
<evidence type="ECO:0000256" key="1">
    <source>
        <dbReference type="SAM" id="Phobius"/>
    </source>
</evidence>
<keyword evidence="1" id="KW-0472">Membrane</keyword>
<dbReference type="Pfam" id="PF09604">
    <property type="entry name" value="Potass_KdpF"/>
    <property type="match status" value="1"/>
</dbReference>
<sequence length="29" mass="3305">MFVDYLLGGAVTAVLLVYLTYALLRPERF</sequence>
<dbReference type="NCBIfam" id="NF011342">
    <property type="entry name" value="PRK14759.1"/>
    <property type="match status" value="1"/>
</dbReference>
<protein>
    <submittedName>
        <fullName evidence="2">K(+)-transporting ATPase subunit F</fullName>
    </submittedName>
</protein>
<keyword evidence="1" id="KW-1133">Transmembrane helix</keyword>
<keyword evidence="1" id="KW-0812">Transmembrane</keyword>
<proteinExistence type="predicted"/>
<dbReference type="GO" id="GO:0005886">
    <property type="term" value="C:plasma membrane"/>
    <property type="evidence" value="ECO:0007669"/>
    <property type="project" value="InterPro"/>
</dbReference>
<dbReference type="InterPro" id="IPR011726">
    <property type="entry name" value="KdpF"/>
</dbReference>
<dbReference type="NCBIfam" id="TIGR02115">
    <property type="entry name" value="potass_kdpF"/>
    <property type="match status" value="1"/>
</dbReference>
<dbReference type="GO" id="GO:0008556">
    <property type="term" value="F:P-type potassium transmembrane transporter activity"/>
    <property type="evidence" value="ECO:0007669"/>
    <property type="project" value="InterPro"/>
</dbReference>
<accession>A0A9E7ZSK0</accession>
<evidence type="ECO:0000313" key="2">
    <source>
        <dbReference type="EMBL" id="UZF85507.1"/>
    </source>
</evidence>
<organism evidence="2">
    <name type="scientific">Bosea sp. NBC_00436</name>
    <dbReference type="NCBI Taxonomy" id="2969620"/>
    <lineage>
        <taxon>Bacteria</taxon>
        <taxon>Pseudomonadati</taxon>
        <taxon>Pseudomonadota</taxon>
        <taxon>Alphaproteobacteria</taxon>
        <taxon>Hyphomicrobiales</taxon>
        <taxon>Boseaceae</taxon>
        <taxon>Bosea</taxon>
    </lineage>
</organism>